<proteinExistence type="inferred from homology"/>
<comment type="caution">
    <text evidence="9">The sequence shown here is derived from an EMBL/GenBank/DDBJ whole genome shotgun (WGS) entry which is preliminary data.</text>
</comment>
<dbReference type="CDD" id="cd16320">
    <property type="entry name" value="MraZ_N"/>
    <property type="match status" value="1"/>
</dbReference>
<dbReference type="InterPro" id="IPR007159">
    <property type="entry name" value="SpoVT-AbrB_dom"/>
</dbReference>
<dbReference type="InterPro" id="IPR003444">
    <property type="entry name" value="MraZ"/>
</dbReference>
<comment type="subunit">
    <text evidence="7">Forms oligomers.</text>
</comment>
<evidence type="ECO:0000256" key="3">
    <source>
        <dbReference type="ARBA" id="ARBA00022737"/>
    </source>
</evidence>
<evidence type="ECO:0000256" key="1">
    <source>
        <dbReference type="ARBA" id="ARBA00013860"/>
    </source>
</evidence>
<dbReference type="EMBL" id="JBHTCM010000012">
    <property type="protein sequence ID" value="MFC7334132.1"/>
    <property type="molecule type" value="Genomic_DNA"/>
</dbReference>
<dbReference type="Pfam" id="PF02381">
    <property type="entry name" value="MraZ"/>
    <property type="match status" value="1"/>
</dbReference>
<evidence type="ECO:0000313" key="9">
    <source>
        <dbReference type="EMBL" id="MFC7334132.1"/>
    </source>
</evidence>
<dbReference type="PANTHER" id="PTHR34701:SF1">
    <property type="entry name" value="TRANSCRIPTIONAL REGULATOR MRAZ"/>
    <property type="match status" value="1"/>
</dbReference>
<dbReference type="InterPro" id="IPR035644">
    <property type="entry name" value="MraZ_C"/>
</dbReference>
<keyword evidence="4 7" id="KW-0805">Transcription regulation</keyword>
<dbReference type="SUPFAM" id="SSF89447">
    <property type="entry name" value="AbrB/MazE/MraZ-like"/>
    <property type="match status" value="1"/>
</dbReference>
<comment type="subcellular location">
    <subcellularLocation>
        <location evidence="7">Cytoplasm</location>
        <location evidence="7">Nucleoid</location>
    </subcellularLocation>
</comment>
<gene>
    <name evidence="7" type="primary">mraZ</name>
    <name evidence="9" type="ORF">ACFQPS_13245</name>
</gene>
<evidence type="ECO:0000259" key="8">
    <source>
        <dbReference type="PROSITE" id="PS51740"/>
    </source>
</evidence>
<keyword evidence="3" id="KW-0677">Repeat</keyword>
<dbReference type="HAMAP" id="MF_01008">
    <property type="entry name" value="MraZ"/>
    <property type="match status" value="1"/>
</dbReference>
<organism evidence="9 10">
    <name type="scientific">Rhodocista pekingensis</name>
    <dbReference type="NCBI Taxonomy" id="201185"/>
    <lineage>
        <taxon>Bacteria</taxon>
        <taxon>Pseudomonadati</taxon>
        <taxon>Pseudomonadota</taxon>
        <taxon>Alphaproteobacteria</taxon>
        <taxon>Rhodospirillales</taxon>
        <taxon>Azospirillaceae</taxon>
        <taxon>Rhodocista</taxon>
    </lineage>
</organism>
<keyword evidence="2 7" id="KW-0963">Cytoplasm</keyword>
<dbReference type="Gene3D" id="3.40.1550.20">
    <property type="entry name" value="Transcriptional regulator MraZ domain"/>
    <property type="match status" value="1"/>
</dbReference>
<comment type="similarity">
    <text evidence="7">Belongs to the MraZ family.</text>
</comment>
<dbReference type="InterPro" id="IPR038619">
    <property type="entry name" value="MraZ_sf"/>
</dbReference>
<keyword evidence="6 7" id="KW-0804">Transcription</keyword>
<dbReference type="InterPro" id="IPR020603">
    <property type="entry name" value="MraZ_dom"/>
</dbReference>
<dbReference type="PROSITE" id="PS51740">
    <property type="entry name" value="SPOVT_ABRB"/>
    <property type="match status" value="2"/>
</dbReference>
<keyword evidence="10" id="KW-1185">Reference proteome</keyword>
<evidence type="ECO:0000256" key="7">
    <source>
        <dbReference type="HAMAP-Rule" id="MF_01008"/>
    </source>
</evidence>
<evidence type="ECO:0000313" key="10">
    <source>
        <dbReference type="Proteomes" id="UP001596456"/>
    </source>
</evidence>
<dbReference type="CDD" id="cd16321">
    <property type="entry name" value="MraZ_C"/>
    <property type="match status" value="1"/>
</dbReference>
<dbReference type="InterPro" id="IPR037914">
    <property type="entry name" value="SpoVT-AbrB_sf"/>
</dbReference>
<feature type="domain" description="SpoVT-AbrB" evidence="8">
    <location>
        <begin position="86"/>
        <end position="129"/>
    </location>
</feature>
<dbReference type="Proteomes" id="UP001596456">
    <property type="component" value="Unassembled WGS sequence"/>
</dbReference>
<dbReference type="PANTHER" id="PTHR34701">
    <property type="entry name" value="TRANSCRIPTIONAL REGULATOR MRAZ"/>
    <property type="match status" value="1"/>
</dbReference>
<dbReference type="RefSeq" id="WP_377359709.1">
    <property type="nucleotide sequence ID" value="NZ_JBHTCM010000012.1"/>
</dbReference>
<evidence type="ECO:0000256" key="6">
    <source>
        <dbReference type="ARBA" id="ARBA00023163"/>
    </source>
</evidence>
<evidence type="ECO:0000256" key="4">
    <source>
        <dbReference type="ARBA" id="ARBA00023015"/>
    </source>
</evidence>
<keyword evidence="5 7" id="KW-0238">DNA-binding</keyword>
<sequence length="163" mass="17590">MALFLSTYVNKVDKKGRVSVPAPFRTSLGHVTGGGPVELIVFRSLQANALDACSIDFLEQLSLALDNPDMPEDLRDTIETTVFGGSVRLQIDPEGRIIVPEPYLEFAGIGETISFVGRRKTFQLWDPAAFAAHEAQSRDVARANNISLSTVLARTSALAKGAS</sequence>
<feature type="domain" description="SpoVT-AbrB" evidence="8">
    <location>
        <begin position="7"/>
        <end position="57"/>
    </location>
</feature>
<accession>A0ABW2KVR0</accession>
<name>A0ABW2KVR0_9PROT</name>
<reference evidence="10" key="1">
    <citation type="journal article" date="2019" name="Int. J. Syst. Evol. Microbiol.">
        <title>The Global Catalogue of Microorganisms (GCM) 10K type strain sequencing project: providing services to taxonomists for standard genome sequencing and annotation.</title>
        <authorList>
            <consortium name="The Broad Institute Genomics Platform"/>
            <consortium name="The Broad Institute Genome Sequencing Center for Infectious Disease"/>
            <person name="Wu L."/>
            <person name="Ma J."/>
        </authorList>
    </citation>
    <scope>NUCLEOTIDE SEQUENCE [LARGE SCALE GENOMIC DNA]</scope>
    <source>
        <strain evidence="10">CGMCC 1.16275</strain>
    </source>
</reference>
<dbReference type="InterPro" id="IPR035642">
    <property type="entry name" value="MraZ_N"/>
</dbReference>
<evidence type="ECO:0000256" key="2">
    <source>
        <dbReference type="ARBA" id="ARBA00022490"/>
    </source>
</evidence>
<evidence type="ECO:0000256" key="5">
    <source>
        <dbReference type="ARBA" id="ARBA00023125"/>
    </source>
</evidence>
<protein>
    <recommendedName>
        <fullName evidence="1 7">Transcriptional regulator MraZ</fullName>
    </recommendedName>
</protein>